<dbReference type="PROSITE" id="PS50887">
    <property type="entry name" value="GGDEF"/>
    <property type="match status" value="1"/>
</dbReference>
<dbReference type="CDD" id="cd01948">
    <property type="entry name" value="EAL"/>
    <property type="match status" value="1"/>
</dbReference>
<dbReference type="InterPro" id="IPR013656">
    <property type="entry name" value="PAS_4"/>
</dbReference>
<dbReference type="Pfam" id="PF00563">
    <property type="entry name" value="EAL"/>
    <property type="match status" value="1"/>
</dbReference>
<proteinExistence type="predicted"/>
<dbReference type="InterPro" id="IPR000700">
    <property type="entry name" value="PAS-assoc_C"/>
</dbReference>
<dbReference type="InterPro" id="IPR029016">
    <property type="entry name" value="GAF-like_dom_sf"/>
</dbReference>
<dbReference type="SUPFAM" id="SSF55781">
    <property type="entry name" value="GAF domain-like"/>
    <property type="match status" value="1"/>
</dbReference>
<dbReference type="CDD" id="cd00130">
    <property type="entry name" value="PAS"/>
    <property type="match status" value="1"/>
</dbReference>
<dbReference type="SMART" id="SM00065">
    <property type="entry name" value="GAF"/>
    <property type="match status" value="1"/>
</dbReference>
<dbReference type="Pfam" id="PF08448">
    <property type="entry name" value="PAS_4"/>
    <property type="match status" value="1"/>
</dbReference>
<dbReference type="Gene3D" id="3.30.450.20">
    <property type="entry name" value="PAS domain"/>
    <property type="match status" value="2"/>
</dbReference>
<evidence type="ECO:0000313" key="4">
    <source>
        <dbReference type="EMBL" id="MDX8540965.1"/>
    </source>
</evidence>
<evidence type="ECO:0000313" key="5">
    <source>
        <dbReference type="Proteomes" id="UP001276564"/>
    </source>
</evidence>
<evidence type="ECO:0000259" key="2">
    <source>
        <dbReference type="PROSITE" id="PS50883"/>
    </source>
</evidence>
<dbReference type="EMBL" id="JAVIIP010000017">
    <property type="protein sequence ID" value="MDX8540965.1"/>
    <property type="molecule type" value="Genomic_DNA"/>
</dbReference>
<dbReference type="PANTHER" id="PTHR44757">
    <property type="entry name" value="DIGUANYLATE CYCLASE DGCP"/>
    <property type="match status" value="1"/>
</dbReference>
<dbReference type="Pfam" id="PF12860">
    <property type="entry name" value="PAS_7"/>
    <property type="match status" value="1"/>
</dbReference>
<feature type="domain" description="GGDEF" evidence="3">
    <location>
        <begin position="496"/>
        <end position="630"/>
    </location>
</feature>
<dbReference type="RefSeq" id="WP_320321687.1">
    <property type="nucleotide sequence ID" value="NZ_JAVIIP010000017.1"/>
</dbReference>
<evidence type="ECO:0000259" key="1">
    <source>
        <dbReference type="PROSITE" id="PS50113"/>
    </source>
</evidence>
<reference evidence="4 5" key="1">
    <citation type="submission" date="2023-08" db="EMBL/GenBank/DDBJ databases">
        <title>Implementing the SeqCode for naming new Mesorhizobium species isolated from Vachellia karroo root nodules.</title>
        <authorList>
            <person name="Van Lill M."/>
        </authorList>
    </citation>
    <scope>NUCLEOTIDE SEQUENCE [LARGE SCALE GENOMIC DNA]</scope>
    <source>
        <strain evidence="4 5">VK4B</strain>
    </source>
</reference>
<dbReference type="SMART" id="SM00267">
    <property type="entry name" value="GGDEF"/>
    <property type="match status" value="1"/>
</dbReference>
<dbReference type="InterPro" id="IPR000014">
    <property type="entry name" value="PAS"/>
</dbReference>
<feature type="domain" description="PAC" evidence="1">
    <location>
        <begin position="246"/>
        <end position="298"/>
    </location>
</feature>
<accession>A0ABU5AUI7</accession>
<dbReference type="Gene3D" id="3.30.450.40">
    <property type="match status" value="1"/>
</dbReference>
<dbReference type="PROSITE" id="PS50113">
    <property type="entry name" value="PAC"/>
    <property type="match status" value="1"/>
</dbReference>
<dbReference type="PROSITE" id="PS50883">
    <property type="entry name" value="EAL"/>
    <property type="match status" value="1"/>
</dbReference>
<dbReference type="Pfam" id="PF13185">
    <property type="entry name" value="GAF_2"/>
    <property type="match status" value="1"/>
</dbReference>
<dbReference type="Gene3D" id="3.30.70.270">
    <property type="match status" value="1"/>
</dbReference>
<dbReference type="SUPFAM" id="SSF55785">
    <property type="entry name" value="PYP-like sensor domain (PAS domain)"/>
    <property type="match status" value="2"/>
</dbReference>
<dbReference type="SUPFAM" id="SSF141868">
    <property type="entry name" value="EAL domain-like"/>
    <property type="match status" value="1"/>
</dbReference>
<dbReference type="InterPro" id="IPR035919">
    <property type="entry name" value="EAL_sf"/>
</dbReference>
<gene>
    <name evidence="4" type="ORF">RFM23_25440</name>
</gene>
<dbReference type="InterPro" id="IPR000160">
    <property type="entry name" value="GGDEF_dom"/>
</dbReference>
<dbReference type="InterPro" id="IPR035965">
    <property type="entry name" value="PAS-like_dom_sf"/>
</dbReference>
<feature type="domain" description="EAL" evidence="2">
    <location>
        <begin position="639"/>
        <end position="893"/>
    </location>
</feature>
<organism evidence="4 5">
    <name type="scientific">Mesorhizobium abyssinicae</name>
    <dbReference type="NCBI Taxonomy" id="1209958"/>
    <lineage>
        <taxon>Bacteria</taxon>
        <taxon>Pseudomonadati</taxon>
        <taxon>Pseudomonadota</taxon>
        <taxon>Alphaproteobacteria</taxon>
        <taxon>Hyphomicrobiales</taxon>
        <taxon>Phyllobacteriaceae</taxon>
        <taxon>Mesorhizobium</taxon>
    </lineage>
</organism>
<dbReference type="InterPro" id="IPR001633">
    <property type="entry name" value="EAL_dom"/>
</dbReference>
<evidence type="ECO:0000259" key="3">
    <source>
        <dbReference type="PROSITE" id="PS50887"/>
    </source>
</evidence>
<comment type="caution">
    <text evidence="4">The sequence shown here is derived from an EMBL/GenBank/DDBJ whole genome shotgun (WGS) entry which is preliminary data.</text>
</comment>
<dbReference type="Gene3D" id="3.20.20.450">
    <property type="entry name" value="EAL domain"/>
    <property type="match status" value="1"/>
</dbReference>
<dbReference type="SMART" id="SM00052">
    <property type="entry name" value="EAL"/>
    <property type="match status" value="1"/>
</dbReference>
<dbReference type="PANTHER" id="PTHR44757:SF2">
    <property type="entry name" value="BIOFILM ARCHITECTURE MAINTENANCE PROTEIN MBAA"/>
    <property type="match status" value="1"/>
</dbReference>
<protein>
    <submittedName>
        <fullName evidence="4">EAL domain-containing protein</fullName>
    </submittedName>
</protein>
<name>A0ABU5AUI7_9HYPH</name>
<dbReference type="InterPro" id="IPR003018">
    <property type="entry name" value="GAF"/>
</dbReference>
<dbReference type="SUPFAM" id="SSF55073">
    <property type="entry name" value="Nucleotide cyclase"/>
    <property type="match status" value="1"/>
</dbReference>
<dbReference type="Proteomes" id="UP001276564">
    <property type="component" value="Unassembled WGS sequence"/>
</dbReference>
<dbReference type="Pfam" id="PF00990">
    <property type="entry name" value="GGDEF"/>
    <property type="match status" value="1"/>
</dbReference>
<dbReference type="InterPro" id="IPR029787">
    <property type="entry name" value="Nucleotide_cyclase"/>
</dbReference>
<dbReference type="InterPro" id="IPR043128">
    <property type="entry name" value="Rev_trsase/Diguanyl_cyclase"/>
</dbReference>
<dbReference type="InterPro" id="IPR052155">
    <property type="entry name" value="Biofilm_reg_signaling"/>
</dbReference>
<keyword evidence="5" id="KW-1185">Reference proteome</keyword>
<dbReference type="NCBIfam" id="TIGR00254">
    <property type="entry name" value="GGDEF"/>
    <property type="match status" value="1"/>
</dbReference>
<dbReference type="CDD" id="cd01949">
    <property type="entry name" value="GGDEF"/>
    <property type="match status" value="1"/>
</dbReference>
<dbReference type="NCBIfam" id="TIGR00229">
    <property type="entry name" value="sensory_box"/>
    <property type="match status" value="1"/>
</dbReference>
<sequence>MGEKSSRKAAETPESANLAALAKLTIASYETLERDLRARIATLEGQALRFETAIDNVSQGICFFDAAERLILCNRRYAEIYHIAPEQLQPGVTLREIVEHRVAAGTSVTDADAYLALARSVNSGMAPRVWTANLADGRTVQVCHQPMADGSWVATHEDITALVANRQIVDERISLQTLIDWVPDYLWVKDTESRFVVANRALAVDSGREKTSDMIGLTDFDLHAPELAQKFRAVEQTVLSSGQPMIDKEEFIVDASGASKWVSSTKVPLRNAHNDIIGLVGIAHDVTARKQADVLREGQAHILEMIAMSALLEDVLDRLMRLVESQLTGIFGSVLLLDKDGSHLRHGGAPSLAKEYTAAIDGIAIGPKVGSCGTAVYRREPVIVADIMQDPLWEEYRQVVAPFGYRSCWSTPILSHQGAVLGVFAMYSMTVREPTEAETRLIDFTTRIAGIAIERKLAEDQIHFMANHDVLTGLPNRALLEDRLSQALLYAQRYDRWVTVVFIDLDNFKLVNDTLGHNAGDVLLKTVANRMVDCVRPTDTVVRLGGDEFVIVLFDQPTNVDLISETLQKIRAAIAEPVHLGRHRLRATASIGIANYPKDGTSPDQLLANADAAMYRAKEFGRDNFQFYAPEFNTRAHEKFLLQEELRNALARSEFILLYQPQVDLRSGEVFAVEALLRWKHPTRGMVAPDTFIPTAEETGLIVPIGDWVLHEACRQNKAWQDAGLPPLTVCVNVSARQFREPNLIGRVVNALTDSDLEARYLELEVTESLIMQDVELAVATMDALQSLGVQISIDDFGTGYSSLSALKTFPVARLKIDKSFIKDLAADENDQAVASAVISLGQNLHLRVIAEGVETDDQVAFLRKNNCDEMQGYHFSKPVSAQGIEKLLHTASVADDGQGVPASGTLTTKQG</sequence>